<dbReference type="Pfam" id="PF04145">
    <property type="entry name" value="Ctr"/>
    <property type="match status" value="1"/>
</dbReference>
<evidence type="ECO:0000256" key="3">
    <source>
        <dbReference type="ARBA" id="ARBA00023136"/>
    </source>
</evidence>
<proteinExistence type="inferred from homology"/>
<feature type="compositionally biased region" description="Basic and acidic residues" evidence="5">
    <location>
        <begin position="88"/>
        <end position="104"/>
    </location>
</feature>
<keyword evidence="4" id="KW-0813">Transport</keyword>
<comment type="subcellular location">
    <subcellularLocation>
        <location evidence="4">Membrane</location>
        <topology evidence="4">Multi-pass membrane protein</topology>
    </subcellularLocation>
</comment>
<dbReference type="EMBL" id="MU004288">
    <property type="protein sequence ID" value="KAF2662931.1"/>
    <property type="molecule type" value="Genomic_DNA"/>
</dbReference>
<feature type="transmembrane region" description="Helical" evidence="4">
    <location>
        <begin position="127"/>
        <end position="147"/>
    </location>
</feature>
<evidence type="ECO:0000256" key="5">
    <source>
        <dbReference type="SAM" id="MobiDB-lite"/>
    </source>
</evidence>
<dbReference type="InterPro" id="IPR007274">
    <property type="entry name" value="Cop_transporter"/>
</dbReference>
<organism evidence="6 7">
    <name type="scientific">Lophiostoma macrostomum CBS 122681</name>
    <dbReference type="NCBI Taxonomy" id="1314788"/>
    <lineage>
        <taxon>Eukaryota</taxon>
        <taxon>Fungi</taxon>
        <taxon>Dikarya</taxon>
        <taxon>Ascomycota</taxon>
        <taxon>Pezizomycotina</taxon>
        <taxon>Dothideomycetes</taxon>
        <taxon>Pleosporomycetidae</taxon>
        <taxon>Pleosporales</taxon>
        <taxon>Lophiostomataceae</taxon>
        <taxon>Lophiostoma</taxon>
    </lineage>
</organism>
<dbReference type="OrthoDB" id="161814at2759"/>
<dbReference type="GO" id="GO:0016020">
    <property type="term" value="C:membrane"/>
    <property type="evidence" value="ECO:0007669"/>
    <property type="project" value="UniProtKB-SubCell"/>
</dbReference>
<dbReference type="AlphaFoldDB" id="A0A6A6TUC6"/>
<protein>
    <recommendedName>
        <fullName evidence="4">Copper transport protein</fullName>
    </recommendedName>
</protein>
<feature type="transmembrane region" description="Helical" evidence="4">
    <location>
        <begin position="50"/>
        <end position="68"/>
    </location>
</feature>
<sequence length="181" mass="20037">MDHSHMDHGHGGHDMPGMGGHKCNMNMLFTWSTEDLCIVFSGWHVTGTGSLIFSLLAIVLLTAGYEAVREISRRYDIYAKNAIEGRRGGDDLSSDRFPHRKDGADESSSLLNPGRALRRPSEQQAKIVKAILYAVQVFYSFFIMLLFMTYNGWIMLSVAVGAFVGYLLFSGSPPTKTAACH</sequence>
<dbReference type="PANTHER" id="PTHR12483">
    <property type="entry name" value="SOLUTE CARRIER FAMILY 31 COPPER TRANSPORTERS"/>
    <property type="match status" value="1"/>
</dbReference>
<feature type="region of interest" description="Disordered" evidence="5">
    <location>
        <begin position="88"/>
        <end position="115"/>
    </location>
</feature>
<name>A0A6A6TUC6_9PLEO</name>
<evidence type="ECO:0000256" key="2">
    <source>
        <dbReference type="ARBA" id="ARBA00022989"/>
    </source>
</evidence>
<evidence type="ECO:0000313" key="7">
    <source>
        <dbReference type="Proteomes" id="UP000799324"/>
    </source>
</evidence>
<keyword evidence="4" id="KW-0186">Copper</keyword>
<evidence type="ECO:0000313" key="6">
    <source>
        <dbReference type="EMBL" id="KAF2662931.1"/>
    </source>
</evidence>
<reference evidence="6" key="1">
    <citation type="journal article" date="2020" name="Stud. Mycol.">
        <title>101 Dothideomycetes genomes: a test case for predicting lifestyles and emergence of pathogens.</title>
        <authorList>
            <person name="Haridas S."/>
            <person name="Albert R."/>
            <person name="Binder M."/>
            <person name="Bloem J."/>
            <person name="Labutti K."/>
            <person name="Salamov A."/>
            <person name="Andreopoulos B."/>
            <person name="Baker S."/>
            <person name="Barry K."/>
            <person name="Bills G."/>
            <person name="Bluhm B."/>
            <person name="Cannon C."/>
            <person name="Castanera R."/>
            <person name="Culley D."/>
            <person name="Daum C."/>
            <person name="Ezra D."/>
            <person name="Gonzalez J."/>
            <person name="Henrissat B."/>
            <person name="Kuo A."/>
            <person name="Liang C."/>
            <person name="Lipzen A."/>
            <person name="Lutzoni F."/>
            <person name="Magnuson J."/>
            <person name="Mondo S."/>
            <person name="Nolan M."/>
            <person name="Ohm R."/>
            <person name="Pangilinan J."/>
            <person name="Park H.-J."/>
            <person name="Ramirez L."/>
            <person name="Alfaro M."/>
            <person name="Sun H."/>
            <person name="Tritt A."/>
            <person name="Yoshinaga Y."/>
            <person name="Zwiers L.-H."/>
            <person name="Turgeon B."/>
            <person name="Goodwin S."/>
            <person name="Spatafora J."/>
            <person name="Crous P."/>
            <person name="Grigoriev I."/>
        </authorList>
    </citation>
    <scope>NUCLEOTIDE SEQUENCE</scope>
    <source>
        <strain evidence="6">CBS 122681</strain>
    </source>
</reference>
<keyword evidence="2 4" id="KW-1133">Transmembrane helix</keyword>
<gene>
    <name evidence="6" type="ORF">K491DRAFT_584772</name>
</gene>
<keyword evidence="4" id="KW-0406">Ion transport</keyword>
<evidence type="ECO:0000256" key="4">
    <source>
        <dbReference type="RuleBase" id="RU367022"/>
    </source>
</evidence>
<keyword evidence="4" id="KW-0187">Copper transport</keyword>
<feature type="transmembrane region" description="Helical" evidence="4">
    <location>
        <begin position="153"/>
        <end position="169"/>
    </location>
</feature>
<keyword evidence="7" id="KW-1185">Reference proteome</keyword>
<keyword evidence="3 4" id="KW-0472">Membrane</keyword>
<evidence type="ECO:0000256" key="1">
    <source>
        <dbReference type="ARBA" id="ARBA00022692"/>
    </source>
</evidence>
<dbReference type="GO" id="GO:0005375">
    <property type="term" value="F:copper ion transmembrane transporter activity"/>
    <property type="evidence" value="ECO:0007669"/>
    <property type="project" value="UniProtKB-UniRule"/>
</dbReference>
<comment type="similarity">
    <text evidence="4">Belongs to the copper transporter (Ctr) (TC 1.A.56) family. SLC31A subfamily.</text>
</comment>
<accession>A0A6A6TUC6</accession>
<dbReference type="Proteomes" id="UP000799324">
    <property type="component" value="Unassembled WGS sequence"/>
</dbReference>
<keyword evidence="1 4" id="KW-0812">Transmembrane</keyword>
<dbReference type="PANTHER" id="PTHR12483:SF115">
    <property type="entry name" value="COPPER TRANSPORT PROTEIN"/>
    <property type="match status" value="1"/>
</dbReference>